<keyword evidence="2" id="KW-1185">Reference proteome</keyword>
<name>A0ABP3I4B4_9BACL</name>
<dbReference type="EMBL" id="BAAACX010000009">
    <property type="protein sequence ID" value="GAA0390123.1"/>
    <property type="molecule type" value="Genomic_DNA"/>
</dbReference>
<comment type="caution">
    <text evidence="1">The sequence shown here is derived from an EMBL/GenBank/DDBJ whole genome shotgun (WGS) entry which is preliminary data.</text>
</comment>
<evidence type="ECO:0000313" key="1">
    <source>
        <dbReference type="EMBL" id="GAA0390123.1"/>
    </source>
</evidence>
<evidence type="ECO:0000313" key="2">
    <source>
        <dbReference type="Proteomes" id="UP001500340"/>
    </source>
</evidence>
<gene>
    <name evidence="1" type="ORF">GCM10008933_21270</name>
</gene>
<organism evidence="1 2">
    <name type="scientific">Paenibacillus motobuensis</name>
    <dbReference type="NCBI Taxonomy" id="295324"/>
    <lineage>
        <taxon>Bacteria</taxon>
        <taxon>Bacillati</taxon>
        <taxon>Bacillota</taxon>
        <taxon>Bacilli</taxon>
        <taxon>Bacillales</taxon>
        <taxon>Paenibacillaceae</taxon>
        <taxon>Paenibacillus</taxon>
    </lineage>
</organism>
<dbReference type="Proteomes" id="UP001500340">
    <property type="component" value="Unassembled WGS sequence"/>
</dbReference>
<reference evidence="2" key="1">
    <citation type="journal article" date="2019" name="Int. J. Syst. Evol. Microbiol.">
        <title>The Global Catalogue of Microorganisms (GCM) 10K type strain sequencing project: providing services to taxonomists for standard genome sequencing and annotation.</title>
        <authorList>
            <consortium name="The Broad Institute Genomics Platform"/>
            <consortium name="The Broad Institute Genome Sequencing Center for Infectious Disease"/>
            <person name="Wu L."/>
            <person name="Ma J."/>
        </authorList>
    </citation>
    <scope>NUCLEOTIDE SEQUENCE [LARGE SCALE GENOMIC DNA]</scope>
    <source>
        <strain evidence="2">JCM 12774</strain>
    </source>
</reference>
<accession>A0ABP3I4B4</accession>
<proteinExistence type="predicted"/>
<dbReference type="RefSeq" id="WP_343860800.1">
    <property type="nucleotide sequence ID" value="NZ_BAAACX010000009.1"/>
</dbReference>
<sequence length="79" mass="8893">MKKIGLNHEILSQIGMSEFYTDHLNRLDSTSEIGQSNNFSAEWNELAFEAIIKSVAVMIEQNNNELLKQLKSAGVLPDQ</sequence>
<protein>
    <submittedName>
        <fullName evidence="1">Uncharacterized protein</fullName>
    </submittedName>
</protein>